<evidence type="ECO:0000313" key="3">
    <source>
        <dbReference type="Proteomes" id="UP000198510"/>
    </source>
</evidence>
<feature type="transmembrane region" description="Helical" evidence="1">
    <location>
        <begin position="29"/>
        <end position="49"/>
    </location>
</feature>
<evidence type="ECO:0000313" key="2">
    <source>
        <dbReference type="EMBL" id="SDK34706.1"/>
    </source>
</evidence>
<dbReference type="AlphaFoldDB" id="A0A1G9B594"/>
<evidence type="ECO:0000256" key="1">
    <source>
        <dbReference type="SAM" id="Phobius"/>
    </source>
</evidence>
<organism evidence="2 3">
    <name type="scientific">Catalinimonas alkaloidigena</name>
    <dbReference type="NCBI Taxonomy" id="1075417"/>
    <lineage>
        <taxon>Bacteria</taxon>
        <taxon>Pseudomonadati</taxon>
        <taxon>Bacteroidota</taxon>
        <taxon>Cytophagia</taxon>
        <taxon>Cytophagales</taxon>
        <taxon>Catalimonadaceae</taxon>
        <taxon>Catalinimonas</taxon>
    </lineage>
</organism>
<keyword evidence="1" id="KW-1133">Transmembrane helix</keyword>
<protein>
    <submittedName>
        <fullName evidence="2">Uncharacterized protein</fullName>
    </submittedName>
</protein>
<reference evidence="2 3" key="1">
    <citation type="submission" date="2016-10" db="EMBL/GenBank/DDBJ databases">
        <authorList>
            <person name="de Groot N.N."/>
        </authorList>
    </citation>
    <scope>NUCLEOTIDE SEQUENCE [LARGE SCALE GENOMIC DNA]</scope>
    <source>
        <strain evidence="2 3">DSM 25186</strain>
    </source>
</reference>
<keyword evidence="1" id="KW-0472">Membrane</keyword>
<sequence>MSVRHFLQLLFARPPYHNTDHDMLRRMTWALLLAVASFLLAIMALLFALA</sequence>
<proteinExistence type="predicted"/>
<dbReference type="Proteomes" id="UP000198510">
    <property type="component" value="Unassembled WGS sequence"/>
</dbReference>
<dbReference type="EMBL" id="FNFO01000002">
    <property type="protein sequence ID" value="SDK34706.1"/>
    <property type="molecule type" value="Genomic_DNA"/>
</dbReference>
<keyword evidence="1" id="KW-0812">Transmembrane</keyword>
<keyword evidence="3" id="KW-1185">Reference proteome</keyword>
<accession>A0A1G9B594</accession>
<name>A0A1G9B594_9BACT</name>
<gene>
    <name evidence="2" type="ORF">SAMN05421823_102517</name>
</gene>
<dbReference type="STRING" id="1075417.SAMN05421823_102517"/>